<dbReference type="Pfam" id="PF00668">
    <property type="entry name" value="Condensation"/>
    <property type="match status" value="1"/>
</dbReference>
<dbReference type="InterPro" id="IPR001242">
    <property type="entry name" value="Condensation_dom"/>
</dbReference>
<evidence type="ECO:0000313" key="3">
    <source>
        <dbReference type="Proteomes" id="UP000037020"/>
    </source>
</evidence>
<feature type="domain" description="Condensation" evidence="1">
    <location>
        <begin position="7"/>
        <end position="104"/>
    </location>
</feature>
<dbReference type="Gene3D" id="3.30.559.30">
    <property type="entry name" value="Nonribosomal peptide synthetase, condensation domain"/>
    <property type="match status" value="1"/>
</dbReference>
<protein>
    <recommendedName>
        <fullName evidence="1">Condensation domain-containing protein</fullName>
    </recommendedName>
</protein>
<feature type="non-terminal residue" evidence="2">
    <location>
        <position position="104"/>
    </location>
</feature>
<dbReference type="SUPFAM" id="SSF52777">
    <property type="entry name" value="CoA-dependent acyltransferases"/>
    <property type="match status" value="1"/>
</dbReference>
<accession>A0ABR5ISF5</accession>
<evidence type="ECO:0000259" key="1">
    <source>
        <dbReference type="Pfam" id="PF00668"/>
    </source>
</evidence>
<feature type="non-terminal residue" evidence="2">
    <location>
        <position position="1"/>
    </location>
</feature>
<dbReference type="PANTHER" id="PTHR45527:SF1">
    <property type="entry name" value="FATTY ACID SYNTHASE"/>
    <property type="match status" value="1"/>
</dbReference>
<dbReference type="Proteomes" id="UP000037020">
    <property type="component" value="Unassembled WGS sequence"/>
</dbReference>
<evidence type="ECO:0000313" key="2">
    <source>
        <dbReference type="EMBL" id="KOG53123.1"/>
    </source>
</evidence>
<sequence length="104" mass="11000">TQDRPAAERAWRESLAGLTEPTRIAPMDAGRLPTAPRRHEFGLTEEATAALVERARAHGLTLNTVVQGAWALVLGRLTGSDDAVFGVTVSGRPADLPGVEDMVG</sequence>
<comment type="caution">
    <text evidence="2">The sequence shown here is derived from an EMBL/GenBank/DDBJ whole genome shotgun (WGS) entry which is preliminary data.</text>
</comment>
<gene>
    <name evidence="2" type="ORF">ADK38_44205</name>
</gene>
<reference evidence="2 3" key="1">
    <citation type="submission" date="2015-07" db="EMBL/GenBank/DDBJ databases">
        <authorList>
            <person name="Ju K.-S."/>
            <person name="Doroghazi J.R."/>
            <person name="Metcalf W.W."/>
        </authorList>
    </citation>
    <scope>NUCLEOTIDE SEQUENCE [LARGE SCALE GENOMIC DNA]</scope>
    <source>
        <strain evidence="2 3">NRRL B-3589</strain>
    </source>
</reference>
<organism evidence="2 3">
    <name type="scientific">Streptomyces varsoviensis</name>
    <dbReference type="NCBI Taxonomy" id="67373"/>
    <lineage>
        <taxon>Bacteria</taxon>
        <taxon>Bacillati</taxon>
        <taxon>Actinomycetota</taxon>
        <taxon>Actinomycetes</taxon>
        <taxon>Kitasatosporales</taxon>
        <taxon>Streptomycetaceae</taxon>
        <taxon>Streptomyces</taxon>
    </lineage>
</organism>
<proteinExistence type="predicted"/>
<keyword evidence="3" id="KW-1185">Reference proteome</keyword>
<dbReference type="EMBL" id="LGUT01004355">
    <property type="protein sequence ID" value="KOG53123.1"/>
    <property type="molecule type" value="Genomic_DNA"/>
</dbReference>
<dbReference type="PANTHER" id="PTHR45527">
    <property type="entry name" value="NONRIBOSOMAL PEPTIDE SYNTHETASE"/>
    <property type="match status" value="1"/>
</dbReference>
<name>A0ABR5ISF5_9ACTN</name>